<organism evidence="2 3">
    <name type="scientific">Quercus suber</name>
    <name type="common">Cork oak</name>
    <dbReference type="NCBI Taxonomy" id="58331"/>
    <lineage>
        <taxon>Eukaryota</taxon>
        <taxon>Viridiplantae</taxon>
        <taxon>Streptophyta</taxon>
        <taxon>Embryophyta</taxon>
        <taxon>Tracheophyta</taxon>
        <taxon>Spermatophyta</taxon>
        <taxon>Magnoliopsida</taxon>
        <taxon>eudicotyledons</taxon>
        <taxon>Gunneridae</taxon>
        <taxon>Pentapetalae</taxon>
        <taxon>rosids</taxon>
        <taxon>fabids</taxon>
        <taxon>Fagales</taxon>
        <taxon>Fagaceae</taxon>
        <taxon>Quercus</taxon>
    </lineage>
</organism>
<dbReference type="AlphaFoldDB" id="A0AAW0J1H1"/>
<dbReference type="GO" id="GO:0016301">
    <property type="term" value="F:kinase activity"/>
    <property type="evidence" value="ECO:0007669"/>
    <property type="project" value="UniProtKB-KW"/>
</dbReference>
<keyword evidence="3" id="KW-1185">Reference proteome</keyword>
<feature type="compositionally biased region" description="Basic and acidic residues" evidence="1">
    <location>
        <begin position="1"/>
        <end position="30"/>
    </location>
</feature>
<comment type="caution">
    <text evidence="2">The sequence shown here is derived from an EMBL/GenBank/DDBJ whole genome shotgun (WGS) entry which is preliminary data.</text>
</comment>
<protein>
    <submittedName>
        <fullName evidence="2">Leaf rust 10 disease-resistance locus receptor-like protein kinase-like 2.3</fullName>
    </submittedName>
</protein>
<name>A0AAW0J1H1_QUESU</name>
<evidence type="ECO:0000313" key="2">
    <source>
        <dbReference type="EMBL" id="KAK7820191.1"/>
    </source>
</evidence>
<proteinExistence type="predicted"/>
<accession>A0AAW0J1H1</accession>
<feature type="region of interest" description="Disordered" evidence="1">
    <location>
        <begin position="1"/>
        <end position="35"/>
    </location>
</feature>
<dbReference type="EMBL" id="PKMF04000750">
    <property type="protein sequence ID" value="KAK7820191.1"/>
    <property type="molecule type" value="Genomic_DNA"/>
</dbReference>
<gene>
    <name evidence="2" type="primary">LRK10L-2.3</name>
    <name evidence="2" type="ORF">CFP56_039190</name>
</gene>
<dbReference type="Proteomes" id="UP000237347">
    <property type="component" value="Unassembled WGS sequence"/>
</dbReference>
<evidence type="ECO:0000256" key="1">
    <source>
        <dbReference type="SAM" id="MobiDB-lite"/>
    </source>
</evidence>
<reference evidence="2 3" key="1">
    <citation type="journal article" date="2018" name="Sci. Data">
        <title>The draft genome sequence of cork oak.</title>
        <authorList>
            <person name="Ramos A.M."/>
            <person name="Usie A."/>
            <person name="Barbosa P."/>
            <person name="Barros P.M."/>
            <person name="Capote T."/>
            <person name="Chaves I."/>
            <person name="Simoes F."/>
            <person name="Abreu I."/>
            <person name="Carrasquinho I."/>
            <person name="Faro C."/>
            <person name="Guimaraes J.B."/>
            <person name="Mendonca D."/>
            <person name="Nobrega F."/>
            <person name="Rodrigues L."/>
            <person name="Saibo N.J.M."/>
            <person name="Varela M.C."/>
            <person name="Egas C."/>
            <person name="Matos J."/>
            <person name="Miguel C.M."/>
            <person name="Oliveira M.M."/>
            <person name="Ricardo C.P."/>
            <person name="Goncalves S."/>
        </authorList>
    </citation>
    <scope>NUCLEOTIDE SEQUENCE [LARGE SCALE GENOMIC DNA]</scope>
    <source>
        <strain evidence="3">cv. HL8</strain>
    </source>
</reference>
<sequence>MSTSHLENRPKPTSEAADHFEDEWNHDIDKTIPSNRPSMTKVVEMLEASLQSLPIPPNPSLSSPTRSP</sequence>
<evidence type="ECO:0000313" key="3">
    <source>
        <dbReference type="Proteomes" id="UP000237347"/>
    </source>
</evidence>